<protein>
    <submittedName>
        <fullName evidence="1">Uncharacterized protein</fullName>
    </submittedName>
</protein>
<evidence type="ECO:0000313" key="1">
    <source>
        <dbReference type="EMBL" id="MBX00303.1"/>
    </source>
</evidence>
<dbReference type="AlphaFoldDB" id="A0A2P2K3N9"/>
<dbReference type="EMBL" id="GGEC01019822">
    <property type="protein sequence ID" value="MBX00306.1"/>
    <property type="molecule type" value="Transcribed_RNA"/>
</dbReference>
<sequence>MANLRGLKLMRNWLKYQVIGKQRAKKKRQETKISPKCKQTKEWKANNVKKETKNKNNENRNQLEQLVHSCCFYLQAEASRSHGLFKLSASSSVT</sequence>
<accession>A0A2P2K3N9</accession>
<reference evidence="1" key="1">
    <citation type="submission" date="2018-02" db="EMBL/GenBank/DDBJ databases">
        <title>Rhizophora mucronata_Transcriptome.</title>
        <authorList>
            <person name="Meera S.P."/>
            <person name="Sreeshan A."/>
            <person name="Augustine A."/>
        </authorList>
    </citation>
    <scope>NUCLEOTIDE SEQUENCE</scope>
    <source>
        <tissue evidence="1">Leaf</tissue>
    </source>
</reference>
<organism evidence="1">
    <name type="scientific">Rhizophora mucronata</name>
    <name type="common">Asiatic mangrove</name>
    <dbReference type="NCBI Taxonomy" id="61149"/>
    <lineage>
        <taxon>Eukaryota</taxon>
        <taxon>Viridiplantae</taxon>
        <taxon>Streptophyta</taxon>
        <taxon>Embryophyta</taxon>
        <taxon>Tracheophyta</taxon>
        <taxon>Spermatophyta</taxon>
        <taxon>Magnoliopsida</taxon>
        <taxon>eudicotyledons</taxon>
        <taxon>Gunneridae</taxon>
        <taxon>Pentapetalae</taxon>
        <taxon>rosids</taxon>
        <taxon>fabids</taxon>
        <taxon>Malpighiales</taxon>
        <taxon>Rhizophoraceae</taxon>
        <taxon>Rhizophora</taxon>
    </lineage>
</organism>
<proteinExistence type="predicted"/>
<name>A0A2P2K3N9_RHIMU</name>
<dbReference type="EMBL" id="GGEC01019819">
    <property type="protein sequence ID" value="MBX00303.1"/>
    <property type="molecule type" value="Transcribed_RNA"/>
</dbReference>